<accession>A0A2P5D665</accession>
<reference evidence="11" key="1">
    <citation type="submission" date="2016-06" db="EMBL/GenBank/DDBJ databases">
        <title>Parallel loss of symbiosis genes in relatives of nitrogen-fixing non-legume Parasponia.</title>
        <authorList>
            <person name="Van Velzen R."/>
            <person name="Holmer R."/>
            <person name="Bu F."/>
            <person name="Rutten L."/>
            <person name="Van Zeijl A."/>
            <person name="Liu W."/>
            <person name="Santuari L."/>
            <person name="Cao Q."/>
            <person name="Sharma T."/>
            <person name="Shen D."/>
            <person name="Roswanjaya Y."/>
            <person name="Wardhani T."/>
            <person name="Kalhor M.S."/>
            <person name="Jansen J."/>
            <person name="Van den Hoogen J."/>
            <person name="Gungor B."/>
            <person name="Hartog M."/>
            <person name="Hontelez J."/>
            <person name="Verver J."/>
            <person name="Yang W.-C."/>
            <person name="Schijlen E."/>
            <person name="Repin R."/>
            <person name="Schilthuizen M."/>
            <person name="Schranz E."/>
            <person name="Heidstra R."/>
            <person name="Miyata K."/>
            <person name="Fedorova E."/>
            <person name="Kohlen W."/>
            <person name="Bisseling T."/>
            <person name="Smit S."/>
            <person name="Geurts R."/>
        </authorList>
    </citation>
    <scope>NUCLEOTIDE SEQUENCE [LARGE SCALE GENOMIC DNA]</scope>
    <source>
        <strain evidence="11">cv. WU1-14</strain>
    </source>
</reference>
<feature type="compositionally biased region" description="Basic and acidic residues" evidence="7">
    <location>
        <begin position="49"/>
        <end position="58"/>
    </location>
</feature>
<dbReference type="PROSITE" id="PS51294">
    <property type="entry name" value="HTH_MYB"/>
    <property type="match status" value="1"/>
</dbReference>
<dbReference type="STRING" id="3476.A0A2P5D665"/>
<dbReference type="InterPro" id="IPR001005">
    <property type="entry name" value="SANT/Myb"/>
</dbReference>
<dbReference type="PROSITE" id="PS50090">
    <property type="entry name" value="MYB_LIKE"/>
    <property type="match status" value="1"/>
</dbReference>
<protein>
    <submittedName>
        <fullName evidence="10">GAMYB transcription factor</fullName>
    </submittedName>
</protein>
<feature type="domain" description="Myb-like" evidence="8">
    <location>
        <begin position="106"/>
        <end position="149"/>
    </location>
</feature>
<dbReference type="AlphaFoldDB" id="A0A2P5D665"/>
<comment type="caution">
    <text evidence="10">The sequence shown here is derived from an EMBL/GenBank/DDBJ whole genome shotgun (WGS) entry which is preliminary data.</text>
</comment>
<dbReference type="Pfam" id="PF00249">
    <property type="entry name" value="Myb_DNA-binding"/>
    <property type="match status" value="1"/>
</dbReference>
<gene>
    <name evidence="10" type="ORF">PanWU01x14_093150</name>
</gene>
<dbReference type="Proteomes" id="UP000237105">
    <property type="component" value="Unassembled WGS sequence"/>
</dbReference>
<keyword evidence="3" id="KW-0805">Transcription regulation</keyword>
<evidence type="ECO:0000313" key="10">
    <source>
        <dbReference type="EMBL" id="PON68708.1"/>
    </source>
</evidence>
<organism evidence="10 11">
    <name type="scientific">Parasponia andersonii</name>
    <name type="common">Sponia andersonii</name>
    <dbReference type="NCBI Taxonomy" id="3476"/>
    <lineage>
        <taxon>Eukaryota</taxon>
        <taxon>Viridiplantae</taxon>
        <taxon>Streptophyta</taxon>
        <taxon>Embryophyta</taxon>
        <taxon>Tracheophyta</taxon>
        <taxon>Spermatophyta</taxon>
        <taxon>Magnoliopsida</taxon>
        <taxon>eudicotyledons</taxon>
        <taxon>Gunneridae</taxon>
        <taxon>Pentapetalae</taxon>
        <taxon>rosids</taxon>
        <taxon>fabids</taxon>
        <taxon>Rosales</taxon>
        <taxon>Cannabaceae</taxon>
        <taxon>Parasponia</taxon>
    </lineage>
</organism>
<feature type="domain" description="HTH myb-type" evidence="9">
    <location>
        <begin position="149"/>
        <end position="204"/>
    </location>
</feature>
<dbReference type="SUPFAM" id="SSF46689">
    <property type="entry name" value="Homeodomain-like"/>
    <property type="match status" value="1"/>
</dbReference>
<keyword evidence="6" id="KW-0539">Nucleus</keyword>
<evidence type="ECO:0000256" key="6">
    <source>
        <dbReference type="ARBA" id="ARBA00023242"/>
    </source>
</evidence>
<dbReference type="EMBL" id="JXTB01000060">
    <property type="protein sequence ID" value="PON68708.1"/>
    <property type="molecule type" value="Genomic_DNA"/>
</dbReference>
<evidence type="ECO:0000256" key="3">
    <source>
        <dbReference type="ARBA" id="ARBA00023015"/>
    </source>
</evidence>
<dbReference type="InterPro" id="IPR009057">
    <property type="entry name" value="Homeodomain-like_sf"/>
</dbReference>
<evidence type="ECO:0000259" key="9">
    <source>
        <dbReference type="PROSITE" id="PS51294"/>
    </source>
</evidence>
<evidence type="ECO:0000259" key="8">
    <source>
        <dbReference type="PROSITE" id="PS50090"/>
    </source>
</evidence>
<comment type="subcellular location">
    <subcellularLocation>
        <location evidence="1">Nucleus</location>
    </subcellularLocation>
</comment>
<dbReference type="OrthoDB" id="10310638at2759"/>
<dbReference type="CDD" id="cd00167">
    <property type="entry name" value="SANT"/>
    <property type="match status" value="1"/>
</dbReference>
<evidence type="ECO:0000256" key="5">
    <source>
        <dbReference type="ARBA" id="ARBA00023163"/>
    </source>
</evidence>
<proteinExistence type="predicted"/>
<dbReference type="GO" id="GO:0005634">
    <property type="term" value="C:nucleus"/>
    <property type="evidence" value="ECO:0007669"/>
    <property type="project" value="UniProtKB-SubCell"/>
</dbReference>
<sequence>MMNLQGGASEEEGGHNDGQRKRLLWTEEEDRNLTRSCNKYPKFVDSQEEEKTRIDRPLHPYRGNNWPRDHQQQNYGIDKFGPSSSQTTVPSPSFQKNIPGRTRMRAKEEEKTLEDYVLKQGEGNWDEVQTKTGLDMDPNACKITWEKIMKSRQPALLTQQDEAKIVILHLEHGNDWSRIANQLPEGITSLDVKNYWDSRKKAHEIAGLPLYSDQERQQYLANIINRKDSLLTNKLLQLGLN</sequence>
<evidence type="ECO:0000256" key="2">
    <source>
        <dbReference type="ARBA" id="ARBA00022737"/>
    </source>
</evidence>
<dbReference type="SMART" id="SM00717">
    <property type="entry name" value="SANT"/>
    <property type="match status" value="2"/>
</dbReference>
<dbReference type="GO" id="GO:0003677">
    <property type="term" value="F:DNA binding"/>
    <property type="evidence" value="ECO:0007669"/>
    <property type="project" value="UniProtKB-KW"/>
</dbReference>
<evidence type="ECO:0000256" key="7">
    <source>
        <dbReference type="SAM" id="MobiDB-lite"/>
    </source>
</evidence>
<dbReference type="Gene3D" id="1.10.10.60">
    <property type="entry name" value="Homeodomain-like"/>
    <property type="match status" value="1"/>
</dbReference>
<keyword evidence="5" id="KW-0804">Transcription</keyword>
<keyword evidence="11" id="KW-1185">Reference proteome</keyword>
<feature type="compositionally biased region" description="Low complexity" evidence="7">
    <location>
        <begin position="82"/>
        <end position="93"/>
    </location>
</feature>
<keyword evidence="4" id="KW-0238">DNA-binding</keyword>
<dbReference type="PANTHER" id="PTHR47995">
    <property type="entry name" value="TRANSCRIPTION FACTOR MYB33-RELATED"/>
    <property type="match status" value="1"/>
</dbReference>
<evidence type="ECO:0000313" key="11">
    <source>
        <dbReference type="Proteomes" id="UP000237105"/>
    </source>
</evidence>
<keyword evidence="2" id="KW-0677">Repeat</keyword>
<dbReference type="PANTHER" id="PTHR47995:SF18">
    <property type="entry name" value="TRANSCRIPTION FACTOR MYB65"/>
    <property type="match status" value="1"/>
</dbReference>
<evidence type="ECO:0000256" key="1">
    <source>
        <dbReference type="ARBA" id="ARBA00004123"/>
    </source>
</evidence>
<evidence type="ECO:0000256" key="4">
    <source>
        <dbReference type="ARBA" id="ARBA00023125"/>
    </source>
</evidence>
<dbReference type="InterPro" id="IPR017930">
    <property type="entry name" value="Myb_dom"/>
</dbReference>
<name>A0A2P5D665_PARAD</name>
<feature type="region of interest" description="Disordered" evidence="7">
    <location>
        <begin position="1"/>
        <end position="109"/>
    </location>
</feature>